<dbReference type="AlphaFoldDB" id="A0A7W8G0G3"/>
<keyword evidence="2" id="KW-1003">Cell membrane</keyword>
<evidence type="ECO:0000313" key="9">
    <source>
        <dbReference type="Proteomes" id="UP000521199"/>
    </source>
</evidence>
<protein>
    <submittedName>
        <fullName evidence="8">Putative small secreted protein</fullName>
    </submittedName>
</protein>
<dbReference type="PROSITE" id="PS51257">
    <property type="entry name" value="PROKAR_LIPOPROTEIN"/>
    <property type="match status" value="1"/>
</dbReference>
<dbReference type="InterPro" id="IPR012556">
    <property type="entry name" value="Entericidin"/>
</dbReference>
<comment type="similarity">
    <text evidence="1">Belongs to the EcnA/EcnB lipoprotein family.</text>
</comment>
<evidence type="ECO:0000256" key="6">
    <source>
        <dbReference type="ARBA" id="ARBA00023288"/>
    </source>
</evidence>
<gene>
    <name evidence="8" type="ORF">HNQ52_001242</name>
</gene>
<evidence type="ECO:0000256" key="1">
    <source>
        <dbReference type="ARBA" id="ARBA00010296"/>
    </source>
</evidence>
<accession>A0A7W8G0G3</accession>
<evidence type="ECO:0000256" key="7">
    <source>
        <dbReference type="SAM" id="SignalP"/>
    </source>
</evidence>
<keyword evidence="3 7" id="KW-0732">Signal</keyword>
<keyword evidence="9" id="KW-1185">Reference proteome</keyword>
<sequence length="54" mass="5649">MKTDITRKFFAALCLALLFGSIGSLTACNTVEGAGRDVQKAGEEIEDAAQDASN</sequence>
<dbReference type="EMBL" id="JACHHP010000002">
    <property type="protein sequence ID" value="MBB5207713.1"/>
    <property type="molecule type" value="Genomic_DNA"/>
</dbReference>
<dbReference type="GO" id="GO:0009636">
    <property type="term" value="P:response to toxic substance"/>
    <property type="evidence" value="ECO:0007669"/>
    <property type="project" value="InterPro"/>
</dbReference>
<keyword evidence="6" id="KW-0449">Lipoprotein</keyword>
<organism evidence="8 9">
    <name type="scientific">Chiayiivirga flava</name>
    <dbReference type="NCBI Taxonomy" id="659595"/>
    <lineage>
        <taxon>Bacteria</taxon>
        <taxon>Pseudomonadati</taxon>
        <taxon>Pseudomonadota</taxon>
        <taxon>Gammaproteobacteria</taxon>
        <taxon>Lysobacterales</taxon>
        <taxon>Lysobacteraceae</taxon>
        <taxon>Chiayiivirga</taxon>
    </lineage>
</organism>
<evidence type="ECO:0000256" key="4">
    <source>
        <dbReference type="ARBA" id="ARBA00023136"/>
    </source>
</evidence>
<evidence type="ECO:0000256" key="2">
    <source>
        <dbReference type="ARBA" id="ARBA00022475"/>
    </source>
</evidence>
<dbReference type="GO" id="GO:0016020">
    <property type="term" value="C:membrane"/>
    <property type="evidence" value="ECO:0007669"/>
    <property type="project" value="InterPro"/>
</dbReference>
<dbReference type="Proteomes" id="UP000521199">
    <property type="component" value="Unassembled WGS sequence"/>
</dbReference>
<feature type="chain" id="PRO_5030792616" evidence="7">
    <location>
        <begin position="28"/>
        <end position="54"/>
    </location>
</feature>
<reference evidence="8 9" key="1">
    <citation type="submission" date="2020-08" db="EMBL/GenBank/DDBJ databases">
        <title>Genomic Encyclopedia of Type Strains, Phase IV (KMG-IV): sequencing the most valuable type-strain genomes for metagenomic binning, comparative biology and taxonomic classification.</title>
        <authorList>
            <person name="Goeker M."/>
        </authorList>
    </citation>
    <scope>NUCLEOTIDE SEQUENCE [LARGE SCALE GENOMIC DNA]</scope>
    <source>
        <strain evidence="8 9">DSM 24163</strain>
    </source>
</reference>
<evidence type="ECO:0000256" key="3">
    <source>
        <dbReference type="ARBA" id="ARBA00022729"/>
    </source>
</evidence>
<comment type="caution">
    <text evidence="8">The sequence shown here is derived from an EMBL/GenBank/DDBJ whole genome shotgun (WGS) entry which is preliminary data.</text>
</comment>
<keyword evidence="5" id="KW-0564">Palmitate</keyword>
<evidence type="ECO:0000313" key="8">
    <source>
        <dbReference type="EMBL" id="MBB5207713.1"/>
    </source>
</evidence>
<feature type="signal peptide" evidence="7">
    <location>
        <begin position="1"/>
        <end position="27"/>
    </location>
</feature>
<keyword evidence="4" id="KW-0472">Membrane</keyword>
<evidence type="ECO:0000256" key="5">
    <source>
        <dbReference type="ARBA" id="ARBA00023139"/>
    </source>
</evidence>
<proteinExistence type="inferred from homology"/>
<name>A0A7W8G0G3_9GAMM</name>
<dbReference type="Pfam" id="PF08085">
    <property type="entry name" value="Entericidin"/>
    <property type="match status" value="1"/>
</dbReference>
<dbReference type="RefSeq" id="WP_183960249.1">
    <property type="nucleotide sequence ID" value="NZ_JACHHP010000002.1"/>
</dbReference>